<sequence>MQGNYFTVTETEFHLKNKNRLPLTVGLFNKTLIIASEYAQ</sequence>
<protein>
    <submittedName>
        <fullName evidence="3">Orphan protein</fullName>
    </submittedName>
</protein>
<dbReference type="Proteomes" id="UP000279833">
    <property type="component" value="Unassembled WGS sequence"/>
</dbReference>
<name>A0A183KJM5_9TREM</name>
<reference evidence="3" key="1">
    <citation type="submission" date="2016-06" db="UniProtKB">
        <authorList>
            <consortium name="WormBaseParasite"/>
        </authorList>
    </citation>
    <scope>IDENTIFICATION</scope>
</reference>
<keyword evidence="2" id="KW-1185">Reference proteome</keyword>
<proteinExistence type="predicted"/>
<evidence type="ECO:0000313" key="2">
    <source>
        <dbReference type="Proteomes" id="UP000279833"/>
    </source>
</evidence>
<accession>A0A183KJM5</accession>
<evidence type="ECO:0000313" key="1">
    <source>
        <dbReference type="EMBL" id="VDP58772.1"/>
    </source>
</evidence>
<organism evidence="3">
    <name type="scientific">Schistosoma curassoni</name>
    <dbReference type="NCBI Taxonomy" id="6186"/>
    <lineage>
        <taxon>Eukaryota</taxon>
        <taxon>Metazoa</taxon>
        <taxon>Spiralia</taxon>
        <taxon>Lophotrochozoa</taxon>
        <taxon>Platyhelminthes</taxon>
        <taxon>Trematoda</taxon>
        <taxon>Digenea</taxon>
        <taxon>Strigeidida</taxon>
        <taxon>Schistosomatoidea</taxon>
        <taxon>Schistosomatidae</taxon>
        <taxon>Schistosoma</taxon>
    </lineage>
</organism>
<evidence type="ECO:0000313" key="3">
    <source>
        <dbReference type="WBParaSite" id="SCUD_0001523501-mRNA-1"/>
    </source>
</evidence>
<reference evidence="1 2" key="2">
    <citation type="submission" date="2018-11" db="EMBL/GenBank/DDBJ databases">
        <authorList>
            <consortium name="Pathogen Informatics"/>
        </authorList>
    </citation>
    <scope>NUCLEOTIDE SEQUENCE [LARGE SCALE GENOMIC DNA]</scope>
    <source>
        <strain evidence="1">Dakar</strain>
        <strain evidence="2">Dakar, Senegal</strain>
    </source>
</reference>
<dbReference type="AlphaFoldDB" id="A0A183KJM5"/>
<gene>
    <name evidence="1" type="ORF">SCUD_LOCUS15232</name>
</gene>
<dbReference type="WBParaSite" id="SCUD_0001523501-mRNA-1">
    <property type="protein sequence ID" value="SCUD_0001523501-mRNA-1"/>
    <property type="gene ID" value="SCUD_0001523501"/>
</dbReference>
<dbReference type="EMBL" id="UZAK01037437">
    <property type="protein sequence ID" value="VDP58772.1"/>
    <property type="molecule type" value="Genomic_DNA"/>
</dbReference>